<keyword evidence="2 5" id="KW-0812">Transmembrane</keyword>
<evidence type="ECO:0000313" key="7">
    <source>
        <dbReference type="EMBL" id="GAT66496.1"/>
    </source>
</evidence>
<dbReference type="GO" id="GO:0000271">
    <property type="term" value="P:polysaccharide biosynthetic process"/>
    <property type="evidence" value="ECO:0007669"/>
    <property type="project" value="InterPro"/>
</dbReference>
<dbReference type="EMBL" id="BDCX01000004">
    <property type="protein sequence ID" value="GAT66496.1"/>
    <property type="molecule type" value="Genomic_DNA"/>
</dbReference>
<proteinExistence type="predicted"/>
<dbReference type="Pfam" id="PF04138">
    <property type="entry name" value="GtrA_DPMS_TM"/>
    <property type="match status" value="1"/>
</dbReference>
<keyword evidence="8" id="KW-1185">Reference proteome</keyword>
<evidence type="ECO:0000256" key="1">
    <source>
        <dbReference type="ARBA" id="ARBA00004141"/>
    </source>
</evidence>
<evidence type="ECO:0000256" key="5">
    <source>
        <dbReference type="SAM" id="Phobius"/>
    </source>
</evidence>
<dbReference type="InterPro" id="IPR007267">
    <property type="entry name" value="GtrA_DPMS_TM"/>
</dbReference>
<evidence type="ECO:0000256" key="4">
    <source>
        <dbReference type="ARBA" id="ARBA00023136"/>
    </source>
</evidence>
<name>A0A161LNG7_9ACTN</name>
<dbReference type="Proteomes" id="UP000077701">
    <property type="component" value="Unassembled WGS sequence"/>
</dbReference>
<organism evidence="7 8">
    <name type="scientific">Planomonospora sphaerica</name>
    <dbReference type="NCBI Taxonomy" id="161355"/>
    <lineage>
        <taxon>Bacteria</taxon>
        <taxon>Bacillati</taxon>
        <taxon>Actinomycetota</taxon>
        <taxon>Actinomycetes</taxon>
        <taxon>Streptosporangiales</taxon>
        <taxon>Streptosporangiaceae</taxon>
        <taxon>Planomonospora</taxon>
    </lineage>
</organism>
<feature type="transmembrane region" description="Helical" evidence="5">
    <location>
        <begin position="54"/>
        <end position="79"/>
    </location>
</feature>
<evidence type="ECO:0000256" key="3">
    <source>
        <dbReference type="ARBA" id="ARBA00022989"/>
    </source>
</evidence>
<evidence type="ECO:0000313" key="8">
    <source>
        <dbReference type="Proteomes" id="UP000077701"/>
    </source>
</evidence>
<feature type="domain" description="GtrA/DPMS transmembrane" evidence="6">
    <location>
        <begin position="3"/>
        <end position="111"/>
    </location>
</feature>
<dbReference type="STRING" id="161355.PS9374_02146"/>
<keyword evidence="4 5" id="KW-0472">Membrane</keyword>
<accession>A0A161LNG7</accession>
<sequence>MTVAVYFGLLALGLLILEDRVPYLFLVVVSHLLAVATVYPWYRLVVFRVSTGSWLTGLARFYLVGLSFLATSVIGLPLLVELAGVPVLLAQSLVIPVSTVLAYTINRSWAFRDPAKVKRW</sequence>
<feature type="transmembrane region" description="Helical" evidence="5">
    <location>
        <begin position="20"/>
        <end position="42"/>
    </location>
</feature>
<evidence type="ECO:0000256" key="2">
    <source>
        <dbReference type="ARBA" id="ARBA00022692"/>
    </source>
</evidence>
<reference evidence="8" key="2">
    <citation type="submission" date="2016-04" db="EMBL/GenBank/DDBJ databases">
        <title>Planomonospora sphaerica JCM9374 whole genome shotgun sequence.</title>
        <authorList>
            <person name="Suzuki T."/>
            <person name="Dohra H."/>
            <person name="Kodani S."/>
        </authorList>
    </citation>
    <scope>NUCLEOTIDE SEQUENCE [LARGE SCALE GENOMIC DNA]</scope>
    <source>
        <strain evidence="8">JCM 9374</strain>
    </source>
</reference>
<dbReference type="AlphaFoldDB" id="A0A161LNG7"/>
<dbReference type="GO" id="GO:0016020">
    <property type="term" value="C:membrane"/>
    <property type="evidence" value="ECO:0007669"/>
    <property type="project" value="UniProtKB-SubCell"/>
</dbReference>
<reference evidence="7 8" key="1">
    <citation type="journal article" date="2016" name="Genome Announc.">
        <title>Draft Genome Sequence of Planomonospora sphaerica JCM9374, a Rare Actinomycete.</title>
        <authorList>
            <person name="Dohra H."/>
            <person name="Suzuki T."/>
            <person name="Inoue Y."/>
            <person name="Kodani S."/>
        </authorList>
    </citation>
    <scope>NUCLEOTIDE SEQUENCE [LARGE SCALE GENOMIC DNA]</scope>
    <source>
        <strain evidence="7 8">JCM 9374</strain>
    </source>
</reference>
<comment type="caution">
    <text evidence="7">The sequence shown here is derived from an EMBL/GenBank/DDBJ whole genome shotgun (WGS) entry which is preliminary data.</text>
</comment>
<protein>
    <submittedName>
        <fullName evidence="7">GtrA family protein</fullName>
    </submittedName>
</protein>
<gene>
    <name evidence="7" type="ORF">PS9374_02146</name>
</gene>
<keyword evidence="3 5" id="KW-1133">Transmembrane helix</keyword>
<evidence type="ECO:0000259" key="6">
    <source>
        <dbReference type="Pfam" id="PF04138"/>
    </source>
</evidence>
<feature type="transmembrane region" description="Helical" evidence="5">
    <location>
        <begin position="85"/>
        <end position="105"/>
    </location>
</feature>
<comment type="subcellular location">
    <subcellularLocation>
        <location evidence="1">Membrane</location>
        <topology evidence="1">Multi-pass membrane protein</topology>
    </subcellularLocation>
</comment>